<reference evidence="17 18" key="1">
    <citation type="submission" date="2025-04" db="UniProtKB">
        <authorList>
            <consortium name="RefSeq"/>
        </authorList>
    </citation>
    <scope>IDENTIFICATION</scope>
</reference>
<dbReference type="KEGG" id="ccin:107271414"/>
<dbReference type="FunFam" id="2.60.40.10:FF:000328">
    <property type="entry name" value="CLUMA_CG000981, isoform A"/>
    <property type="match status" value="1"/>
</dbReference>
<accession>A0AAJ7RNX9</accession>
<dbReference type="PANTHER" id="PTHR23192:SF85">
    <property type="entry name" value="GLIOMEDIN"/>
    <property type="match status" value="1"/>
</dbReference>
<feature type="domain" description="Ig-like" evidence="14">
    <location>
        <begin position="306"/>
        <end position="399"/>
    </location>
</feature>
<dbReference type="SMART" id="SM00408">
    <property type="entry name" value="IGc2"/>
    <property type="match status" value="2"/>
</dbReference>
<feature type="compositionally biased region" description="Low complexity" evidence="12">
    <location>
        <begin position="261"/>
        <end position="270"/>
    </location>
</feature>
<dbReference type="InterPro" id="IPR013098">
    <property type="entry name" value="Ig_I-set"/>
</dbReference>
<keyword evidence="13" id="KW-1133">Transmembrane helix</keyword>
<evidence type="ECO:0000313" key="21">
    <source>
        <dbReference type="RefSeq" id="XP_024944426.1"/>
    </source>
</evidence>
<dbReference type="RefSeq" id="XP_024944425.1">
    <property type="nucleotide sequence ID" value="XM_025088657.1"/>
</dbReference>
<dbReference type="GO" id="GO:0005615">
    <property type="term" value="C:extracellular space"/>
    <property type="evidence" value="ECO:0007669"/>
    <property type="project" value="TreeGrafter"/>
</dbReference>
<keyword evidence="7 13" id="KW-0472">Membrane</keyword>
<dbReference type="InterPro" id="IPR036179">
    <property type="entry name" value="Ig-like_dom_sf"/>
</dbReference>
<dbReference type="RefSeq" id="XP_015602881.1">
    <property type="nucleotide sequence ID" value="XM_015747395.2"/>
</dbReference>
<feature type="domain" description="Olfactomedin-like" evidence="15">
    <location>
        <begin position="573"/>
        <end position="837"/>
    </location>
</feature>
<keyword evidence="13" id="KW-0812">Transmembrane</keyword>
<keyword evidence="6" id="KW-0677">Repeat</keyword>
<evidence type="ECO:0000313" key="17">
    <source>
        <dbReference type="RefSeq" id="XP_015602876.1"/>
    </source>
</evidence>
<comment type="subcellular location">
    <subcellularLocation>
        <location evidence="1">Cell membrane</location>
    </subcellularLocation>
    <subcellularLocation>
        <location evidence="2">Secreted</location>
    </subcellularLocation>
</comment>
<dbReference type="PROSITE" id="PS51132">
    <property type="entry name" value="OLF"/>
    <property type="match status" value="1"/>
</dbReference>
<name>A0AAJ7RNX9_CEPCN</name>
<evidence type="ECO:0000256" key="8">
    <source>
        <dbReference type="ARBA" id="ARBA00023157"/>
    </source>
</evidence>
<dbReference type="InterPro" id="IPR013783">
    <property type="entry name" value="Ig-like_fold"/>
</dbReference>
<sequence length="876" mass="96138">MNGNTGTGEARLANHQTKFLLLFVLAQFLIQLGGFIYLYSYVGRIESNVRVAGSASACGKYPEVEGVVRQKRSSSLPAAEDNAVLEVLRIREDKELSKNSKKMMIMTTSVPGEDASTPGSQDWVWLTGDTRIPFNAIQDFCRSSRDYCPPGLPGVPGLVGPRGIPGLPGIPGPVGPTGFPGRPGVPGPKGEAGARGLDGRDGVPGEPGLDGIPGRSGLDGIPGLDGMPGRNGIPGKPGTNGTDGKPGLRGPVGPPGPQGPRGPTGSRGRAGTAGQDGKPGTPGIPGIVAWKIKSNDTSVDTLLISPSILGDGRSNGLIAVQEGANVRLRCAASGNPRPIIQWSRTDGLPIPIGSFYANSVTENTLNITVVNREHMGEYICIADNGVPPRATRAFKLEVNFPPFIRIRNQVIRVGNQETAVLECEVEAFPEPITYWEKGEVGRILDKSEKYRMEVYDRRNAYKMKMRMNITRINSADHGIYHCIAKNEIDTTKGALIVNDESVEAMKKINGVQQEVFYGERPPAKVDLQDICPPQQSCEACPNLKCTFSDFGGKLDIRPLNSKFNYTGLPPRIAEGVLEAVGKPVLKGNMDDFYGSWLHDASPRSEAAAEKLWVTRSNNTSYIFEYSRKEDFKENKDKYRQIRLPYKFQGNGHVVNNGSFFYNPEGRASVMRFDLHSPQGSVNSGNPNRMELPLPGLHVNNSSNYLYTPGHNFNFVDFDVDENGLWVIYGLPPKNTVVMKVDAVTMLPQYAWNISVDHHEFGEMFIASGVLYGVNSVTDRIMKIRLALDLYKGIVLDVILSFTNPFRRTTMIGYNHRTKELYTSDKGCQLAYPVRYQDFGYINNTKEDTKEMDGIAENLTGYEVYNNRSRYDLRNEN</sequence>
<dbReference type="SMART" id="SM00409">
    <property type="entry name" value="IG"/>
    <property type="match status" value="2"/>
</dbReference>
<evidence type="ECO:0000259" key="15">
    <source>
        <dbReference type="PROSITE" id="PS51132"/>
    </source>
</evidence>
<evidence type="ECO:0000313" key="18">
    <source>
        <dbReference type="RefSeq" id="XP_015602880.1"/>
    </source>
</evidence>
<feature type="domain" description="Ig-like" evidence="14">
    <location>
        <begin position="401"/>
        <end position="503"/>
    </location>
</feature>
<organism evidence="16 20">
    <name type="scientific">Cephus cinctus</name>
    <name type="common">Wheat stem sawfly</name>
    <dbReference type="NCBI Taxonomy" id="211228"/>
    <lineage>
        <taxon>Eukaryota</taxon>
        <taxon>Metazoa</taxon>
        <taxon>Ecdysozoa</taxon>
        <taxon>Arthropoda</taxon>
        <taxon>Hexapoda</taxon>
        <taxon>Insecta</taxon>
        <taxon>Pterygota</taxon>
        <taxon>Neoptera</taxon>
        <taxon>Endopterygota</taxon>
        <taxon>Hymenoptera</taxon>
        <taxon>Cephoidea</taxon>
        <taxon>Cephidae</taxon>
        <taxon>Cephus</taxon>
    </lineage>
</organism>
<keyword evidence="16" id="KW-1185">Reference proteome</keyword>
<dbReference type="Pfam" id="PF02191">
    <property type="entry name" value="OLF"/>
    <property type="match status" value="1"/>
</dbReference>
<dbReference type="Pfam" id="PF07679">
    <property type="entry name" value="I-set"/>
    <property type="match status" value="1"/>
</dbReference>
<evidence type="ECO:0000256" key="10">
    <source>
        <dbReference type="ARBA" id="ARBA00023319"/>
    </source>
</evidence>
<keyword evidence="5" id="KW-0732">Signal</keyword>
<evidence type="ECO:0000256" key="12">
    <source>
        <dbReference type="SAM" id="MobiDB-lite"/>
    </source>
</evidence>
<keyword evidence="3" id="KW-1003">Cell membrane</keyword>
<comment type="caution">
    <text evidence="11">Lacks conserved residue(s) required for the propagation of feature annotation.</text>
</comment>
<dbReference type="InterPro" id="IPR008160">
    <property type="entry name" value="Collagen"/>
</dbReference>
<dbReference type="InterPro" id="IPR003112">
    <property type="entry name" value="Olfac-like_dom"/>
</dbReference>
<evidence type="ECO:0000256" key="9">
    <source>
        <dbReference type="ARBA" id="ARBA00023180"/>
    </source>
</evidence>
<dbReference type="SMART" id="SM00284">
    <property type="entry name" value="OLF"/>
    <property type="match status" value="1"/>
</dbReference>
<protein>
    <submittedName>
        <fullName evidence="17 18">Uncharacterized protein LOC107271414 isoform X1</fullName>
    </submittedName>
</protein>
<dbReference type="PROSITE" id="PS50835">
    <property type="entry name" value="IG_LIKE"/>
    <property type="match status" value="2"/>
</dbReference>
<evidence type="ECO:0000256" key="3">
    <source>
        <dbReference type="ARBA" id="ARBA00022475"/>
    </source>
</evidence>
<dbReference type="PANTHER" id="PTHR23192">
    <property type="entry name" value="OLFACTOMEDIN-RELATED"/>
    <property type="match status" value="1"/>
</dbReference>
<evidence type="ECO:0000259" key="14">
    <source>
        <dbReference type="PROSITE" id="PS50835"/>
    </source>
</evidence>
<dbReference type="GO" id="GO:0007165">
    <property type="term" value="P:signal transduction"/>
    <property type="evidence" value="ECO:0007669"/>
    <property type="project" value="TreeGrafter"/>
</dbReference>
<dbReference type="GeneID" id="107271414"/>
<feature type="region of interest" description="Disordered" evidence="12">
    <location>
        <begin position="167"/>
        <end position="286"/>
    </location>
</feature>
<dbReference type="InterPro" id="IPR003598">
    <property type="entry name" value="Ig_sub2"/>
</dbReference>
<evidence type="ECO:0000256" key="1">
    <source>
        <dbReference type="ARBA" id="ARBA00004236"/>
    </source>
</evidence>
<dbReference type="Proteomes" id="UP000694920">
    <property type="component" value="Unplaced"/>
</dbReference>
<dbReference type="RefSeq" id="XP_024944426.1">
    <property type="nucleotide sequence ID" value="XM_025088658.1"/>
</dbReference>
<keyword evidence="9" id="KW-0325">Glycoprotein</keyword>
<evidence type="ECO:0000256" key="5">
    <source>
        <dbReference type="ARBA" id="ARBA00022729"/>
    </source>
</evidence>
<dbReference type="InterPro" id="IPR007110">
    <property type="entry name" value="Ig-like_dom"/>
</dbReference>
<evidence type="ECO:0000256" key="7">
    <source>
        <dbReference type="ARBA" id="ARBA00023136"/>
    </source>
</evidence>
<dbReference type="Pfam" id="PF13927">
    <property type="entry name" value="Ig_3"/>
    <property type="match status" value="1"/>
</dbReference>
<evidence type="ECO:0000256" key="11">
    <source>
        <dbReference type="PROSITE-ProRule" id="PRU00446"/>
    </source>
</evidence>
<dbReference type="Gene3D" id="2.60.40.10">
    <property type="entry name" value="Immunoglobulins"/>
    <property type="match status" value="2"/>
</dbReference>
<evidence type="ECO:0000313" key="16">
    <source>
        <dbReference type="Proteomes" id="UP000694920"/>
    </source>
</evidence>
<dbReference type="AlphaFoldDB" id="A0AAJ7RNX9"/>
<dbReference type="SUPFAM" id="SSF48726">
    <property type="entry name" value="Immunoglobulin"/>
    <property type="match status" value="2"/>
</dbReference>
<evidence type="ECO:0000256" key="2">
    <source>
        <dbReference type="ARBA" id="ARBA00004613"/>
    </source>
</evidence>
<keyword evidence="8" id="KW-1015">Disulfide bond</keyword>
<evidence type="ECO:0000313" key="20">
    <source>
        <dbReference type="RefSeq" id="XP_024944425.1"/>
    </source>
</evidence>
<feature type="transmembrane region" description="Helical" evidence="13">
    <location>
        <begin position="20"/>
        <end position="42"/>
    </location>
</feature>
<dbReference type="RefSeq" id="XP_015602880.1">
    <property type="nucleotide sequence ID" value="XM_015747394.2"/>
</dbReference>
<dbReference type="GO" id="GO:0005886">
    <property type="term" value="C:plasma membrane"/>
    <property type="evidence" value="ECO:0007669"/>
    <property type="project" value="UniProtKB-SubCell"/>
</dbReference>
<keyword evidence="10" id="KW-0393">Immunoglobulin domain</keyword>
<evidence type="ECO:0000256" key="6">
    <source>
        <dbReference type="ARBA" id="ARBA00022737"/>
    </source>
</evidence>
<evidence type="ECO:0000256" key="4">
    <source>
        <dbReference type="ARBA" id="ARBA00022525"/>
    </source>
</evidence>
<proteinExistence type="predicted"/>
<dbReference type="RefSeq" id="XP_015602876.1">
    <property type="nucleotide sequence ID" value="XM_015747390.2"/>
</dbReference>
<evidence type="ECO:0000313" key="19">
    <source>
        <dbReference type="RefSeq" id="XP_015602881.1"/>
    </source>
</evidence>
<dbReference type="InterPro" id="IPR050605">
    <property type="entry name" value="Olfactomedin-like_domain"/>
</dbReference>
<gene>
    <name evidence="17 18 19 20 21" type="primary">LOC107271414</name>
</gene>
<dbReference type="InterPro" id="IPR003599">
    <property type="entry name" value="Ig_sub"/>
</dbReference>
<dbReference type="Pfam" id="PF01391">
    <property type="entry name" value="Collagen"/>
    <property type="match status" value="2"/>
</dbReference>
<evidence type="ECO:0000256" key="13">
    <source>
        <dbReference type="SAM" id="Phobius"/>
    </source>
</evidence>
<keyword evidence="4" id="KW-0964">Secreted</keyword>